<keyword evidence="2" id="KW-0813">Transport</keyword>
<dbReference type="PANTHER" id="PTHR45638">
    <property type="entry name" value="CYCLIC NUCLEOTIDE-GATED CATION CHANNEL SUBUNIT A"/>
    <property type="match status" value="1"/>
</dbReference>
<evidence type="ECO:0000256" key="1">
    <source>
        <dbReference type="ARBA" id="ARBA00004141"/>
    </source>
</evidence>
<evidence type="ECO:0000313" key="13">
    <source>
        <dbReference type="Proteomes" id="UP001165121"/>
    </source>
</evidence>
<organism evidence="12 13">
    <name type="scientific">Phytophthora fragariaefolia</name>
    <dbReference type="NCBI Taxonomy" id="1490495"/>
    <lineage>
        <taxon>Eukaryota</taxon>
        <taxon>Sar</taxon>
        <taxon>Stramenopiles</taxon>
        <taxon>Oomycota</taxon>
        <taxon>Peronosporomycetes</taxon>
        <taxon>Peronosporales</taxon>
        <taxon>Peronosporaceae</taxon>
        <taxon>Phytophthora</taxon>
    </lineage>
</organism>
<dbReference type="AlphaFoldDB" id="A0A9W6Y6E1"/>
<dbReference type="InterPro" id="IPR050866">
    <property type="entry name" value="CNG_cation_channel"/>
</dbReference>
<keyword evidence="7" id="KW-1071">Ligand-gated ion channel</keyword>
<evidence type="ECO:0000256" key="4">
    <source>
        <dbReference type="ARBA" id="ARBA00022989"/>
    </source>
</evidence>
<keyword evidence="8" id="KW-0407">Ion channel</keyword>
<keyword evidence="6" id="KW-0472">Membrane</keyword>
<dbReference type="InterPro" id="IPR000595">
    <property type="entry name" value="cNMP-bd_dom"/>
</dbReference>
<feature type="region of interest" description="Disordered" evidence="10">
    <location>
        <begin position="617"/>
        <end position="640"/>
    </location>
</feature>
<feature type="region of interest" description="Disordered" evidence="10">
    <location>
        <begin position="488"/>
        <end position="561"/>
    </location>
</feature>
<keyword evidence="4" id="KW-1133">Transmembrane helix</keyword>
<feature type="compositionally biased region" description="Acidic residues" evidence="10">
    <location>
        <begin position="137"/>
        <end position="152"/>
    </location>
</feature>
<feature type="domain" description="Cyclic nucleotide-binding" evidence="11">
    <location>
        <begin position="209"/>
        <end position="267"/>
    </location>
</feature>
<evidence type="ECO:0000313" key="12">
    <source>
        <dbReference type="EMBL" id="GMF54842.1"/>
    </source>
</evidence>
<dbReference type="InterPro" id="IPR018488">
    <property type="entry name" value="cNMP-bd_CS"/>
</dbReference>
<dbReference type="GO" id="GO:0044877">
    <property type="term" value="F:protein-containing complex binding"/>
    <property type="evidence" value="ECO:0007669"/>
    <property type="project" value="TreeGrafter"/>
</dbReference>
<comment type="subcellular location">
    <subcellularLocation>
        <location evidence="1">Membrane</location>
        <topology evidence="1">Multi-pass membrane protein</topology>
    </subcellularLocation>
</comment>
<dbReference type="SUPFAM" id="SSF51206">
    <property type="entry name" value="cAMP-binding domain-like"/>
    <property type="match status" value="1"/>
</dbReference>
<keyword evidence="5" id="KW-0406">Ion transport</keyword>
<evidence type="ECO:0000256" key="6">
    <source>
        <dbReference type="ARBA" id="ARBA00023136"/>
    </source>
</evidence>
<dbReference type="GO" id="GO:0005221">
    <property type="term" value="F:intracellularly cyclic nucleotide-activated monoatomic cation channel activity"/>
    <property type="evidence" value="ECO:0007669"/>
    <property type="project" value="InterPro"/>
</dbReference>
<dbReference type="OrthoDB" id="432483at2759"/>
<evidence type="ECO:0000256" key="8">
    <source>
        <dbReference type="ARBA" id="ARBA00023303"/>
    </source>
</evidence>
<feature type="compositionally biased region" description="Low complexity" evidence="10">
    <location>
        <begin position="631"/>
        <end position="640"/>
    </location>
</feature>
<evidence type="ECO:0000256" key="3">
    <source>
        <dbReference type="ARBA" id="ARBA00022692"/>
    </source>
</evidence>
<keyword evidence="13" id="KW-1185">Reference proteome</keyword>
<dbReference type="GO" id="GO:0016020">
    <property type="term" value="C:membrane"/>
    <property type="evidence" value="ECO:0007669"/>
    <property type="project" value="UniProtKB-SubCell"/>
</dbReference>
<evidence type="ECO:0000259" key="11">
    <source>
        <dbReference type="PROSITE" id="PS50042"/>
    </source>
</evidence>
<dbReference type="Proteomes" id="UP001165121">
    <property type="component" value="Unassembled WGS sequence"/>
</dbReference>
<sequence length="640" mass="73076">MEAVYETMEKMDLPLRLRERVNEYYKRVWVEYEALDCNINKFQQELTHTLGIEIGLYKHMNLVVMVPFWKDCTPDFLTQIVLKLDIRVYMPDDYVIRRREMGSEMMMINRGYCKLTKPSVDENINADDHPGGLEAYELSEDEGDTSDDLSADDDGQEIFDGRMFDTLLNSSQPANIFTDIRRFRSAHGRRPSYPEGADVKKSRRHREYLYPGQAFGEMSLLMNYKRTANIRAITFVEMCVLNRQDFQNIISRYPQDRRRVLTAMLESCIEKNVIPFPWEKIIDTVLEKRRQHGKKNILPTSVNATMSAKEAARILVETIDVHVPDDSIKYGFQNFDHEFIEDSCLGHVDSTDVKTRETLLRRSSSYRSERGLSDLTSRTENTDDGISTCDFKSEYPSRPLSDNQSNQSLSNLLLLMQSMAKNIEQLQRDVNALRSRDCGHCSNCSSTCPNARVTQRVASTSMLDQRGVVVPSESRIASLRAPLAKEDYRSNAPRKPSIVVAHRTPAATSSTKIKSSGDNKAPISMLRRNRSNAQASSGQDIPHSKREKASARSVKSPRAEVVPLSTNVDPVTQTGIDRYPTNLSSRSRAARNQTLTDMLWSRSNTNGDMLRYTDEERNAARMRRQFRSRRSLPSPSEAAP</sequence>
<proteinExistence type="predicted"/>
<evidence type="ECO:0000256" key="10">
    <source>
        <dbReference type="SAM" id="MobiDB-lite"/>
    </source>
</evidence>
<feature type="domain" description="Cyclic nucleotide-binding" evidence="11">
    <location>
        <begin position="68"/>
        <end position="117"/>
    </location>
</feature>
<feature type="region of interest" description="Disordered" evidence="10">
    <location>
        <begin position="121"/>
        <end position="152"/>
    </location>
</feature>
<dbReference type="PANTHER" id="PTHR45638:SF11">
    <property type="entry name" value="CYCLIC NUCLEOTIDE-GATED CATION CHANNEL SUBUNIT A"/>
    <property type="match status" value="1"/>
</dbReference>
<dbReference type="Gene3D" id="2.60.120.10">
    <property type="entry name" value="Jelly Rolls"/>
    <property type="match status" value="1"/>
</dbReference>
<gene>
    <name evidence="12" type="ORF">Pfra01_002293100</name>
</gene>
<feature type="region of interest" description="Disordered" evidence="10">
    <location>
        <begin position="370"/>
        <end position="404"/>
    </location>
</feature>
<evidence type="ECO:0000256" key="9">
    <source>
        <dbReference type="SAM" id="Coils"/>
    </source>
</evidence>
<feature type="compositionally biased region" description="Polar residues" evidence="10">
    <location>
        <begin position="506"/>
        <end position="518"/>
    </location>
</feature>
<dbReference type="EMBL" id="BSXT01003629">
    <property type="protein sequence ID" value="GMF54842.1"/>
    <property type="molecule type" value="Genomic_DNA"/>
</dbReference>
<reference evidence="12" key="1">
    <citation type="submission" date="2023-04" db="EMBL/GenBank/DDBJ databases">
        <title>Phytophthora fragariaefolia NBRC 109709.</title>
        <authorList>
            <person name="Ichikawa N."/>
            <person name="Sato H."/>
            <person name="Tonouchi N."/>
        </authorList>
    </citation>
    <scope>NUCLEOTIDE SEQUENCE</scope>
    <source>
        <strain evidence="12">NBRC 109709</strain>
    </source>
</reference>
<protein>
    <submittedName>
        <fullName evidence="12">Unnamed protein product</fullName>
    </submittedName>
</protein>
<accession>A0A9W6Y6E1</accession>
<feature type="coiled-coil region" evidence="9">
    <location>
        <begin position="409"/>
        <end position="436"/>
    </location>
</feature>
<dbReference type="InterPro" id="IPR018490">
    <property type="entry name" value="cNMP-bd_dom_sf"/>
</dbReference>
<feature type="compositionally biased region" description="Basic residues" evidence="10">
    <location>
        <begin position="620"/>
        <end position="630"/>
    </location>
</feature>
<dbReference type="InterPro" id="IPR014710">
    <property type="entry name" value="RmlC-like_jellyroll"/>
</dbReference>
<dbReference type="CDD" id="cd00038">
    <property type="entry name" value="CAP_ED"/>
    <property type="match status" value="1"/>
</dbReference>
<dbReference type="Pfam" id="PF00027">
    <property type="entry name" value="cNMP_binding"/>
    <property type="match status" value="1"/>
</dbReference>
<keyword evidence="3" id="KW-0812">Transmembrane</keyword>
<dbReference type="PROSITE" id="PS00889">
    <property type="entry name" value="CNMP_BINDING_2"/>
    <property type="match status" value="1"/>
</dbReference>
<dbReference type="PROSITE" id="PS50042">
    <property type="entry name" value="CNMP_BINDING_3"/>
    <property type="match status" value="2"/>
</dbReference>
<evidence type="ECO:0000256" key="2">
    <source>
        <dbReference type="ARBA" id="ARBA00022448"/>
    </source>
</evidence>
<name>A0A9W6Y6E1_9STRA</name>
<evidence type="ECO:0000256" key="5">
    <source>
        <dbReference type="ARBA" id="ARBA00023065"/>
    </source>
</evidence>
<keyword evidence="9" id="KW-0175">Coiled coil</keyword>
<comment type="caution">
    <text evidence="12">The sequence shown here is derived from an EMBL/GenBank/DDBJ whole genome shotgun (WGS) entry which is preliminary data.</text>
</comment>
<evidence type="ECO:0000256" key="7">
    <source>
        <dbReference type="ARBA" id="ARBA00023286"/>
    </source>
</evidence>